<dbReference type="SUPFAM" id="SSF56112">
    <property type="entry name" value="Protein kinase-like (PK-like)"/>
    <property type="match status" value="1"/>
</dbReference>
<dbReference type="InterPro" id="IPR004147">
    <property type="entry name" value="ABC1_dom"/>
</dbReference>
<feature type="domain" description="ABC1 atypical kinase-like" evidence="4">
    <location>
        <begin position="156"/>
        <end position="407"/>
    </location>
</feature>
<dbReference type="EMBL" id="JAMWBK010000003">
    <property type="protein sequence ID" value="KAJ8906899.1"/>
    <property type="molecule type" value="Genomic_DNA"/>
</dbReference>
<dbReference type="InterPro" id="IPR012338">
    <property type="entry name" value="Beta-lactam/transpept-like"/>
</dbReference>
<feature type="transmembrane region" description="Helical" evidence="2">
    <location>
        <begin position="21"/>
        <end position="38"/>
    </location>
</feature>
<evidence type="ECO:0000313" key="5">
    <source>
        <dbReference type="EMBL" id="KAJ8906899.1"/>
    </source>
</evidence>
<dbReference type="Pfam" id="PF00144">
    <property type="entry name" value="Beta-lactamase"/>
    <property type="match status" value="1"/>
</dbReference>
<keyword evidence="6" id="KW-1185">Reference proteome</keyword>
<dbReference type="Pfam" id="PF03109">
    <property type="entry name" value="ABC1"/>
    <property type="match status" value="1"/>
</dbReference>
<dbReference type="CDD" id="cd05121">
    <property type="entry name" value="ABC1_ADCK3-like"/>
    <property type="match status" value="1"/>
</dbReference>
<evidence type="ECO:0000313" key="6">
    <source>
        <dbReference type="Proteomes" id="UP001157974"/>
    </source>
</evidence>
<sequence>MARPGFASSIRRWAVFKYWKFYLSMVAFLAGMALLVAVGVGYGVLPVLAVLSVSAGAFVLNYRTNSLLRRRLTVYKSSLIAFADYKLLRRKTKRLFPDNDTCPECLEMWEEVNTRNARRAYEVFVSLEGLWIKAGQYLSSRADVLPDVFIMTLSKCQDEVPSKDLDDIRETIESEFGRPLSSVFEFFDPKPLACASIAQVHRATFRGEDVVVKVQHKAIKEVIEQDLENLRRIVSWFAWAEPDFDFRPLMNEWSKEVPYELDFIHEAENLRRVERESLEAVRSRKDLGMSFKAIFPQVYDELLTEKVLVMNYIDGFKVSDIKELDARKVDRVALIQDIARAYGNQIFRFGFFNADPHPGNILVVAEKGKKATPALLDFGLTKEIDEKTQRGFSKLVLAAADGDISMLLNSLDDVGVKFNFNSQIIAKESLKMTKFFFRDSGKRKTAQLKEEKAKRKEKQKEIKLQDDESLGRNPVDAFPESLVFFQRTIFLIRGLATLLEVHLQYLDLLVPFAKSNLRGTFQIDKPFPFPRTIEVQSQLSAKLINLAAKLERDGSLTGCQIVVWQNGQFLAEIACGRRDKYTENAVTPSTLFNVYSCTKALTAMALHRCVEMELVNYSDYIHQHWPRFRTKCTVEQVLRHTSGLQNAGGEAIEKNFFSVCNWDRMIRLMEEADPTTAPGSEESYHYLSFGWIVGGLVEKVSKTPFREFVRREITGPLGIVDEMQIGLEDPMNENLAMVCFDLEGEKKKMKRKLGRAALTGQLGKRMKDIHELANSEAAEKGLMSNPTMFNHISVKEAAIPAANGHFSARALAKLYATLANGGVIPGTSKRLLKAETVALLNSFSSVSRPNAQEAGYGLGLQVFRTDADDPAPVFGHSGIGGSLGGCDPRSKTAFGLTLNQLTFDHGAGFEIMKLIFDALGLQPLAAFNNGGMIERNQLLAMA</sequence>
<keyword evidence="2" id="KW-1133">Transmembrane helix</keyword>
<evidence type="ECO:0000256" key="2">
    <source>
        <dbReference type="SAM" id="Phobius"/>
    </source>
</evidence>
<evidence type="ECO:0000259" key="4">
    <source>
        <dbReference type="Pfam" id="PF03109"/>
    </source>
</evidence>
<dbReference type="Gene3D" id="3.40.710.10">
    <property type="entry name" value="DD-peptidase/beta-lactamase superfamily"/>
    <property type="match status" value="1"/>
</dbReference>
<evidence type="ECO:0000259" key="3">
    <source>
        <dbReference type="Pfam" id="PF00144"/>
    </source>
</evidence>
<evidence type="ECO:0008006" key="7">
    <source>
        <dbReference type="Google" id="ProtNLM"/>
    </source>
</evidence>
<dbReference type="InterPro" id="IPR051130">
    <property type="entry name" value="Mito_struct-func_regulator"/>
</dbReference>
<protein>
    <recommendedName>
        <fullName evidence="7">ABC1 atypical kinase-like domain-containing protein</fullName>
    </recommendedName>
</protein>
<name>A0AAV8UWK0_9RHOD</name>
<evidence type="ECO:0000256" key="1">
    <source>
        <dbReference type="SAM" id="MobiDB-lite"/>
    </source>
</evidence>
<organism evidence="5 6">
    <name type="scientific">Rhodosorus marinus</name>
    <dbReference type="NCBI Taxonomy" id="101924"/>
    <lineage>
        <taxon>Eukaryota</taxon>
        <taxon>Rhodophyta</taxon>
        <taxon>Stylonematophyceae</taxon>
        <taxon>Stylonematales</taxon>
        <taxon>Stylonemataceae</taxon>
        <taxon>Rhodosorus</taxon>
    </lineage>
</organism>
<gene>
    <name evidence="5" type="ORF">NDN08_003383</name>
</gene>
<reference evidence="5 6" key="1">
    <citation type="journal article" date="2023" name="Nat. Commun.">
        <title>Origin of minicircular mitochondrial genomes in red algae.</title>
        <authorList>
            <person name="Lee Y."/>
            <person name="Cho C.H."/>
            <person name="Lee Y.M."/>
            <person name="Park S.I."/>
            <person name="Yang J.H."/>
            <person name="West J.A."/>
            <person name="Bhattacharya D."/>
            <person name="Yoon H.S."/>
        </authorList>
    </citation>
    <scope>NUCLEOTIDE SEQUENCE [LARGE SCALE GENOMIC DNA]</scope>
    <source>
        <strain evidence="5 6">CCMP1338</strain>
        <tissue evidence="5">Whole cell</tissue>
    </source>
</reference>
<dbReference type="AlphaFoldDB" id="A0AAV8UWK0"/>
<dbReference type="PANTHER" id="PTHR43173">
    <property type="entry name" value="ABC1 FAMILY PROTEIN"/>
    <property type="match status" value="1"/>
</dbReference>
<feature type="domain" description="Beta-lactamase-related" evidence="3">
    <location>
        <begin position="547"/>
        <end position="903"/>
    </location>
</feature>
<dbReference type="PANTHER" id="PTHR43173:SF3">
    <property type="entry name" value="ABC1 FAMILY PROTEIN"/>
    <property type="match status" value="1"/>
</dbReference>
<accession>A0AAV8UWK0</accession>
<dbReference type="Proteomes" id="UP001157974">
    <property type="component" value="Unassembled WGS sequence"/>
</dbReference>
<keyword evidence="2" id="KW-0812">Transmembrane</keyword>
<dbReference type="SUPFAM" id="SSF56601">
    <property type="entry name" value="beta-lactamase/transpeptidase-like"/>
    <property type="match status" value="1"/>
</dbReference>
<feature type="region of interest" description="Disordered" evidence="1">
    <location>
        <begin position="447"/>
        <end position="466"/>
    </location>
</feature>
<comment type="caution">
    <text evidence="5">The sequence shown here is derived from an EMBL/GenBank/DDBJ whole genome shotgun (WGS) entry which is preliminary data.</text>
</comment>
<dbReference type="InterPro" id="IPR011009">
    <property type="entry name" value="Kinase-like_dom_sf"/>
</dbReference>
<proteinExistence type="predicted"/>
<keyword evidence="2" id="KW-0472">Membrane</keyword>
<dbReference type="InterPro" id="IPR001466">
    <property type="entry name" value="Beta-lactam-related"/>
</dbReference>